<feature type="region of interest" description="Disordered" evidence="7">
    <location>
        <begin position="317"/>
        <end position="350"/>
    </location>
</feature>
<feature type="region of interest" description="Disordered" evidence="7">
    <location>
        <begin position="239"/>
        <end position="304"/>
    </location>
</feature>
<reference evidence="9 10" key="1">
    <citation type="journal article" date="2019" name="Nat. Ecol. Evol.">
        <title>Megaphylogeny resolves global patterns of mushroom evolution.</title>
        <authorList>
            <person name="Varga T."/>
            <person name="Krizsan K."/>
            <person name="Foldi C."/>
            <person name="Dima B."/>
            <person name="Sanchez-Garcia M."/>
            <person name="Sanchez-Ramirez S."/>
            <person name="Szollosi G.J."/>
            <person name="Szarkandi J.G."/>
            <person name="Papp V."/>
            <person name="Albert L."/>
            <person name="Andreopoulos W."/>
            <person name="Angelini C."/>
            <person name="Antonin V."/>
            <person name="Barry K.W."/>
            <person name="Bougher N.L."/>
            <person name="Buchanan P."/>
            <person name="Buyck B."/>
            <person name="Bense V."/>
            <person name="Catcheside P."/>
            <person name="Chovatia M."/>
            <person name="Cooper J."/>
            <person name="Damon W."/>
            <person name="Desjardin D."/>
            <person name="Finy P."/>
            <person name="Geml J."/>
            <person name="Haridas S."/>
            <person name="Hughes K."/>
            <person name="Justo A."/>
            <person name="Karasinski D."/>
            <person name="Kautmanova I."/>
            <person name="Kiss B."/>
            <person name="Kocsube S."/>
            <person name="Kotiranta H."/>
            <person name="LaButti K.M."/>
            <person name="Lechner B.E."/>
            <person name="Liimatainen K."/>
            <person name="Lipzen A."/>
            <person name="Lukacs Z."/>
            <person name="Mihaltcheva S."/>
            <person name="Morgado L.N."/>
            <person name="Niskanen T."/>
            <person name="Noordeloos M.E."/>
            <person name="Ohm R.A."/>
            <person name="Ortiz-Santana B."/>
            <person name="Ovrebo C."/>
            <person name="Racz N."/>
            <person name="Riley R."/>
            <person name="Savchenko A."/>
            <person name="Shiryaev A."/>
            <person name="Soop K."/>
            <person name="Spirin V."/>
            <person name="Szebenyi C."/>
            <person name="Tomsovsky M."/>
            <person name="Tulloss R.E."/>
            <person name="Uehling J."/>
            <person name="Grigoriev I.V."/>
            <person name="Vagvolgyi C."/>
            <person name="Papp T."/>
            <person name="Martin F.M."/>
            <person name="Miettinen O."/>
            <person name="Hibbett D.S."/>
            <person name="Nagy L.G."/>
        </authorList>
    </citation>
    <scope>NUCLEOTIDE SEQUENCE [LARGE SCALE GENOMIC DNA]</scope>
    <source>
        <strain evidence="9 10">OMC1185</strain>
    </source>
</reference>
<dbReference type="GO" id="GO:0031298">
    <property type="term" value="C:replication fork protection complex"/>
    <property type="evidence" value="ECO:0007669"/>
    <property type="project" value="TreeGrafter"/>
</dbReference>
<evidence type="ECO:0000256" key="3">
    <source>
        <dbReference type="ARBA" id="ARBA00022763"/>
    </source>
</evidence>
<dbReference type="STRING" id="5364.A0A5C3NAQ6"/>
<evidence type="ECO:0000256" key="4">
    <source>
        <dbReference type="ARBA" id="ARBA00023242"/>
    </source>
</evidence>
<feature type="compositionally biased region" description="Basic and acidic residues" evidence="7">
    <location>
        <begin position="339"/>
        <end position="350"/>
    </location>
</feature>
<comment type="function">
    <text evidence="6">Plays an important role in the control of DNA replication and the maintenance of replication fork stability.</text>
</comment>
<gene>
    <name evidence="9" type="ORF">OE88DRAFT_1805197</name>
</gene>
<keyword evidence="4 6" id="KW-0539">Nucleus</keyword>
<dbReference type="PANTHER" id="PTHR13220:SF11">
    <property type="entry name" value="TIMELESS-INTERACTING PROTEIN"/>
    <property type="match status" value="1"/>
</dbReference>
<feature type="region of interest" description="Disordered" evidence="7">
    <location>
        <begin position="366"/>
        <end position="466"/>
    </location>
</feature>
<comment type="subcellular location">
    <subcellularLocation>
        <location evidence="1 6">Nucleus</location>
    </subcellularLocation>
</comment>
<feature type="compositionally biased region" description="Basic and acidic residues" evidence="7">
    <location>
        <begin position="139"/>
        <end position="150"/>
    </location>
</feature>
<dbReference type="InterPro" id="IPR012923">
    <property type="entry name" value="Csm3"/>
</dbReference>
<feature type="compositionally biased region" description="Polar residues" evidence="7">
    <location>
        <begin position="105"/>
        <end position="138"/>
    </location>
</feature>
<dbReference type="GO" id="GO:0043111">
    <property type="term" value="P:replication fork arrest"/>
    <property type="evidence" value="ECO:0007669"/>
    <property type="project" value="TreeGrafter"/>
</dbReference>
<protein>
    <recommendedName>
        <fullName evidence="6">Chromosome segregation in meiosis protein</fullName>
    </recommendedName>
</protein>
<proteinExistence type="inferred from homology"/>
<dbReference type="AlphaFoldDB" id="A0A5C3NAQ6"/>
<name>A0A5C3NAQ6_9AGAM</name>
<feature type="compositionally biased region" description="Low complexity" evidence="7">
    <location>
        <begin position="422"/>
        <end position="433"/>
    </location>
</feature>
<sequence length="466" mass="51124">MSAVALEDIWDTPVEPTTPVRASRRSSGGDDGDPPRPSRRPLFLDSDSEGDEPKISKGTAQARPSVRPDIDAMFDNLDDDADAFQGLAPSLDMDALQREAEQRHAGSSQSNLHAILPSSSPSRDQDNVTNTAGQGNNKSSKDGPKERKVLPKLDEARLLGPDGFPALIAEAKKFKPRGKGQETADLNRVIQLYQFWTHKLYPKMQFRDTVNRVEKLCHTKRMHVALSVWRDEAKDLINGMKPDDPIDLASDSEDDDADDGEQTRGQTRAASIDDVRGDVAASHPPPTKASRPPSSPSVGPATDVDDFDIDAMIREQEEMEADQVSASRETLARAANGKEAPRPVSKDKDAMDLDEEAMWDQMMMDDFTSANPDLPGPPLSQPGELQVEKSNSMEGSNAVNDEDMWDIVREMEMESRGPASPPQVAVSVPEPSVGPVNGRPEEFSAMASPQKKRRISNADDWDDMYI</sequence>
<keyword evidence="10" id="KW-1185">Reference proteome</keyword>
<feature type="compositionally biased region" description="Basic and acidic residues" evidence="7">
    <location>
        <begin position="406"/>
        <end position="415"/>
    </location>
</feature>
<dbReference type="OrthoDB" id="437078at2759"/>
<feature type="domain" description="Chromosome segregation in meiosis protein 3" evidence="8">
    <location>
        <begin position="152"/>
        <end position="233"/>
    </location>
</feature>
<evidence type="ECO:0000256" key="1">
    <source>
        <dbReference type="ARBA" id="ARBA00004123"/>
    </source>
</evidence>
<keyword evidence="5 6" id="KW-0131">Cell cycle</keyword>
<dbReference type="InterPro" id="IPR040038">
    <property type="entry name" value="TIPIN/Csm3/Swi3"/>
</dbReference>
<feature type="compositionally biased region" description="Polar residues" evidence="7">
    <location>
        <begin position="388"/>
        <end position="399"/>
    </location>
</feature>
<evidence type="ECO:0000313" key="10">
    <source>
        <dbReference type="Proteomes" id="UP000305948"/>
    </source>
</evidence>
<dbReference type="GO" id="GO:0000076">
    <property type="term" value="P:DNA replication checkpoint signaling"/>
    <property type="evidence" value="ECO:0007669"/>
    <property type="project" value="UniProtKB-UniRule"/>
</dbReference>
<feature type="region of interest" description="Disordered" evidence="7">
    <location>
        <begin position="1"/>
        <end position="150"/>
    </location>
</feature>
<evidence type="ECO:0000256" key="5">
    <source>
        <dbReference type="ARBA" id="ARBA00023306"/>
    </source>
</evidence>
<organism evidence="9 10">
    <name type="scientific">Heliocybe sulcata</name>
    <dbReference type="NCBI Taxonomy" id="5364"/>
    <lineage>
        <taxon>Eukaryota</taxon>
        <taxon>Fungi</taxon>
        <taxon>Dikarya</taxon>
        <taxon>Basidiomycota</taxon>
        <taxon>Agaricomycotina</taxon>
        <taxon>Agaricomycetes</taxon>
        <taxon>Gloeophyllales</taxon>
        <taxon>Gloeophyllaceae</taxon>
        <taxon>Heliocybe</taxon>
    </lineage>
</organism>
<comment type="similarity">
    <text evidence="2 6">Belongs to the CSM3 family.</text>
</comment>
<dbReference type="Proteomes" id="UP000305948">
    <property type="component" value="Unassembled WGS sequence"/>
</dbReference>
<evidence type="ECO:0000256" key="6">
    <source>
        <dbReference type="RuleBase" id="RU366049"/>
    </source>
</evidence>
<dbReference type="PANTHER" id="PTHR13220">
    <property type="entry name" value="TIMELESS INTERACTING-RELATED"/>
    <property type="match status" value="1"/>
</dbReference>
<feature type="compositionally biased region" description="Acidic residues" evidence="7">
    <location>
        <begin position="250"/>
        <end position="260"/>
    </location>
</feature>
<keyword evidence="3 6" id="KW-0227">DNA damage</keyword>
<dbReference type="GO" id="GO:0031297">
    <property type="term" value="P:replication fork processing"/>
    <property type="evidence" value="ECO:0007669"/>
    <property type="project" value="UniProtKB-UniRule"/>
</dbReference>
<evidence type="ECO:0000256" key="2">
    <source>
        <dbReference type="ARBA" id="ARBA00006075"/>
    </source>
</evidence>
<evidence type="ECO:0000313" key="9">
    <source>
        <dbReference type="EMBL" id="TFK54764.1"/>
    </source>
</evidence>
<feature type="compositionally biased region" description="Basic and acidic residues" evidence="7">
    <location>
        <begin position="95"/>
        <end position="104"/>
    </location>
</feature>
<dbReference type="EMBL" id="ML213505">
    <property type="protein sequence ID" value="TFK54764.1"/>
    <property type="molecule type" value="Genomic_DNA"/>
</dbReference>
<accession>A0A5C3NAQ6</accession>
<dbReference type="GO" id="GO:0003677">
    <property type="term" value="F:DNA binding"/>
    <property type="evidence" value="ECO:0007669"/>
    <property type="project" value="TreeGrafter"/>
</dbReference>
<evidence type="ECO:0000256" key="7">
    <source>
        <dbReference type="SAM" id="MobiDB-lite"/>
    </source>
</evidence>
<evidence type="ECO:0000259" key="8">
    <source>
        <dbReference type="Pfam" id="PF07962"/>
    </source>
</evidence>
<dbReference type="Pfam" id="PF07962">
    <property type="entry name" value="Swi3"/>
    <property type="match status" value="1"/>
</dbReference>
<dbReference type="GO" id="GO:0006974">
    <property type="term" value="P:DNA damage response"/>
    <property type="evidence" value="ECO:0007669"/>
    <property type="project" value="UniProtKB-KW"/>
</dbReference>